<name>A0A061SJ49_9CHLO</name>
<dbReference type="AlphaFoldDB" id="A0A061SJ49"/>
<dbReference type="SUPFAM" id="SSF57997">
    <property type="entry name" value="Tropomyosin"/>
    <property type="match status" value="1"/>
</dbReference>
<proteinExistence type="predicted"/>
<reference evidence="2" key="1">
    <citation type="submission" date="2014-05" db="EMBL/GenBank/DDBJ databases">
        <title>The transcriptome of the halophilic microalga Tetraselmis sp. GSL018 isolated from the Great Salt Lake, Utah.</title>
        <authorList>
            <person name="Jinkerson R.E."/>
            <person name="D'Adamo S."/>
            <person name="Posewitz M.C."/>
        </authorList>
    </citation>
    <scope>NUCLEOTIDE SEQUENCE</scope>
    <source>
        <strain evidence="2">GSL018</strain>
    </source>
</reference>
<accession>A0A061SJ49</accession>
<evidence type="ECO:0000256" key="1">
    <source>
        <dbReference type="SAM" id="Coils"/>
    </source>
</evidence>
<evidence type="ECO:0000313" key="2">
    <source>
        <dbReference type="EMBL" id="JAC82731.1"/>
    </source>
</evidence>
<keyword evidence="1" id="KW-0175">Coiled coil</keyword>
<protein>
    <submittedName>
        <fullName evidence="2">Uncharacterized protein</fullName>
    </submittedName>
</protein>
<dbReference type="EMBL" id="GBEZ01002310">
    <property type="protein sequence ID" value="JAC82731.1"/>
    <property type="molecule type" value="Transcribed_RNA"/>
</dbReference>
<sequence length="166" mass="18667">MHETSMKLHRAEEERLAAVKDLEAERERCTQVENRVNELQEEIQIRDEAVASLQAKLDEGAASVDQAKQEASSAMERAEDAVAGETEAKEYSGKLQAALDKSQAACEHHQEVVAKLTADNLMFVMRLNKAEREVSELIRDKEELKRGLEEQEGPWFDTVLAQSLVC</sequence>
<organism evidence="2">
    <name type="scientific">Tetraselmis sp. GSL018</name>
    <dbReference type="NCBI Taxonomy" id="582737"/>
    <lineage>
        <taxon>Eukaryota</taxon>
        <taxon>Viridiplantae</taxon>
        <taxon>Chlorophyta</taxon>
        <taxon>core chlorophytes</taxon>
        <taxon>Chlorodendrophyceae</taxon>
        <taxon>Chlorodendrales</taxon>
        <taxon>Chlorodendraceae</taxon>
        <taxon>Tetraselmis</taxon>
    </lineage>
</organism>
<feature type="coiled-coil region" evidence="1">
    <location>
        <begin position="8"/>
        <end position="88"/>
    </location>
</feature>
<gene>
    <name evidence="2" type="ORF">TSPGSL018_5028</name>
</gene>